<reference evidence="1" key="1">
    <citation type="submission" date="2020-05" db="EMBL/GenBank/DDBJ databases">
        <title>Large-scale comparative analyses of tick genomes elucidate their genetic diversity and vector capacities.</title>
        <authorList>
            <person name="Jia N."/>
            <person name="Wang J."/>
            <person name="Shi W."/>
            <person name="Du L."/>
            <person name="Sun Y."/>
            <person name="Zhan W."/>
            <person name="Jiang J."/>
            <person name="Wang Q."/>
            <person name="Zhang B."/>
            <person name="Ji P."/>
            <person name="Sakyi L.B."/>
            <person name="Cui X."/>
            <person name="Yuan T."/>
            <person name="Jiang B."/>
            <person name="Yang W."/>
            <person name="Lam T.T.-Y."/>
            <person name="Chang Q."/>
            <person name="Ding S."/>
            <person name="Wang X."/>
            <person name="Zhu J."/>
            <person name="Ruan X."/>
            <person name="Zhao L."/>
            <person name="Wei J."/>
            <person name="Que T."/>
            <person name="Du C."/>
            <person name="Cheng J."/>
            <person name="Dai P."/>
            <person name="Han X."/>
            <person name="Huang E."/>
            <person name="Gao Y."/>
            <person name="Liu J."/>
            <person name="Shao H."/>
            <person name="Ye R."/>
            <person name="Li L."/>
            <person name="Wei W."/>
            <person name="Wang X."/>
            <person name="Wang C."/>
            <person name="Yang T."/>
            <person name="Huo Q."/>
            <person name="Li W."/>
            <person name="Guo W."/>
            <person name="Chen H."/>
            <person name="Zhou L."/>
            <person name="Ni X."/>
            <person name="Tian J."/>
            <person name="Zhou Y."/>
            <person name="Sheng Y."/>
            <person name="Liu T."/>
            <person name="Pan Y."/>
            <person name="Xia L."/>
            <person name="Li J."/>
            <person name="Zhao F."/>
            <person name="Cao W."/>
        </authorList>
    </citation>
    <scope>NUCLEOTIDE SEQUENCE</scope>
    <source>
        <strain evidence="1">Dsil-2018</strain>
    </source>
</reference>
<organism evidence="1 2">
    <name type="scientific">Dermacentor silvarum</name>
    <name type="common">Tick</name>
    <dbReference type="NCBI Taxonomy" id="543639"/>
    <lineage>
        <taxon>Eukaryota</taxon>
        <taxon>Metazoa</taxon>
        <taxon>Ecdysozoa</taxon>
        <taxon>Arthropoda</taxon>
        <taxon>Chelicerata</taxon>
        <taxon>Arachnida</taxon>
        <taxon>Acari</taxon>
        <taxon>Parasitiformes</taxon>
        <taxon>Ixodida</taxon>
        <taxon>Ixodoidea</taxon>
        <taxon>Ixodidae</taxon>
        <taxon>Rhipicephalinae</taxon>
        <taxon>Dermacentor</taxon>
    </lineage>
</organism>
<evidence type="ECO:0000313" key="1">
    <source>
        <dbReference type="EMBL" id="KAH7978922.1"/>
    </source>
</evidence>
<proteinExistence type="predicted"/>
<gene>
    <name evidence="1" type="ORF">HPB49_007432</name>
</gene>
<comment type="caution">
    <text evidence="1">The sequence shown here is derived from an EMBL/GenBank/DDBJ whole genome shotgun (WGS) entry which is preliminary data.</text>
</comment>
<name>A0ACB8DWW4_DERSI</name>
<sequence>MPISPVMSRSDVSPTASSKPVDVGRPAGKQERVAGGVQDANKTTQTVGFASGQQQDDDGCGIKISDDISLAGKEGPTFPELAVPQETEENESPDASNTNGGGETYKKPDTNGD</sequence>
<protein>
    <submittedName>
        <fullName evidence="1">Uncharacterized protein</fullName>
    </submittedName>
</protein>
<accession>A0ACB8DWW4</accession>
<dbReference type="Proteomes" id="UP000821865">
    <property type="component" value="Chromosome 1"/>
</dbReference>
<keyword evidence="2" id="KW-1185">Reference proteome</keyword>
<evidence type="ECO:0000313" key="2">
    <source>
        <dbReference type="Proteomes" id="UP000821865"/>
    </source>
</evidence>
<dbReference type="EMBL" id="CM023470">
    <property type="protein sequence ID" value="KAH7978922.1"/>
    <property type="molecule type" value="Genomic_DNA"/>
</dbReference>